<proteinExistence type="predicted"/>
<feature type="domain" description="Nucleotidyl transferase" evidence="1">
    <location>
        <begin position="4"/>
        <end position="263"/>
    </location>
</feature>
<organism evidence="2 3">
    <name type="scientific">Paenibacillus baimaensis</name>
    <dbReference type="NCBI Taxonomy" id="2982185"/>
    <lineage>
        <taxon>Bacteria</taxon>
        <taxon>Bacillati</taxon>
        <taxon>Bacillota</taxon>
        <taxon>Bacilli</taxon>
        <taxon>Bacillales</taxon>
        <taxon>Paenibacillaceae</taxon>
        <taxon>Paenibacillus</taxon>
    </lineage>
</organism>
<comment type="caution">
    <text evidence="2">The sequence shown here is derived from an EMBL/GenBank/DDBJ whole genome shotgun (WGS) entry which is preliminary data.</text>
</comment>
<dbReference type="PANTHER" id="PTHR46390">
    <property type="entry name" value="MANNOSE-1-PHOSPHATE GUANYLYLTRANSFERASE"/>
    <property type="match status" value="1"/>
</dbReference>
<dbReference type="Pfam" id="PF00483">
    <property type="entry name" value="NTP_transferase"/>
    <property type="match status" value="1"/>
</dbReference>
<evidence type="ECO:0000313" key="2">
    <source>
        <dbReference type="EMBL" id="MCU6797600.1"/>
    </source>
</evidence>
<keyword evidence="3" id="KW-1185">Reference proteome</keyword>
<dbReference type="InterPro" id="IPR051161">
    <property type="entry name" value="Mannose-6P_isomerase_type2"/>
</dbReference>
<dbReference type="InterPro" id="IPR005835">
    <property type="entry name" value="NTP_transferase_dom"/>
</dbReference>
<accession>A0ABT2USF0</accession>
<reference evidence="2 3" key="1">
    <citation type="submission" date="2022-09" db="EMBL/GenBank/DDBJ databases">
        <authorList>
            <person name="Han X.L."/>
            <person name="Wang Q."/>
            <person name="Lu T."/>
        </authorList>
    </citation>
    <scope>NUCLEOTIDE SEQUENCE [LARGE SCALE GENOMIC DNA]</scope>
    <source>
        <strain evidence="2 3">WQ 127069</strain>
    </source>
</reference>
<protein>
    <submittedName>
        <fullName evidence="2">Sugar phosphate nucleotidyltransferase</fullName>
    </submittedName>
</protein>
<dbReference type="SUPFAM" id="SSF53448">
    <property type="entry name" value="Nucleotide-diphospho-sugar transferases"/>
    <property type="match status" value="1"/>
</dbReference>
<dbReference type="InterPro" id="IPR029044">
    <property type="entry name" value="Nucleotide-diphossugar_trans"/>
</dbReference>
<dbReference type="Proteomes" id="UP001652445">
    <property type="component" value="Unassembled WGS sequence"/>
</dbReference>
<dbReference type="Gene3D" id="3.90.550.10">
    <property type="entry name" value="Spore Coat Polysaccharide Biosynthesis Protein SpsA, Chain A"/>
    <property type="match status" value="1"/>
</dbReference>
<dbReference type="PANTHER" id="PTHR46390:SF1">
    <property type="entry name" value="MANNOSE-1-PHOSPHATE GUANYLYLTRANSFERASE"/>
    <property type="match status" value="1"/>
</dbReference>
<dbReference type="EMBL" id="JAOQIO010000123">
    <property type="protein sequence ID" value="MCU6797600.1"/>
    <property type="molecule type" value="Genomic_DNA"/>
</dbReference>
<evidence type="ECO:0000313" key="3">
    <source>
        <dbReference type="Proteomes" id="UP001652445"/>
    </source>
</evidence>
<evidence type="ECO:0000259" key="1">
    <source>
        <dbReference type="Pfam" id="PF00483"/>
    </source>
</evidence>
<dbReference type="SUPFAM" id="SSF159283">
    <property type="entry name" value="Guanosine diphospho-D-mannose pyrophosphorylase/mannose-6-phosphate isomerase linker domain"/>
    <property type="match status" value="1"/>
</dbReference>
<name>A0ABT2USF0_9BACL</name>
<sequence length="438" mass="48822">MNIILLSGGSGVRLWPLSNEQRPKQFIPLIKDHSGQPKSMLQHVWSQLKHRNLHNSTVIATSVGQQALIHDQIGREVDLVLEPEKRDTFPAILLSVAYLYSHRGVSRDEAVAVMSVDSRVEDSFYNALINLPEALESTGANVALMGVKPTFPSRKYGYIVPEPDTENLPIMTIERFYEKPNAQDAALYIERGALWNCGVFCFKVGFLLDLLASMGLPQTYEELLLVYSQLEIRSFDYAVVERERRIAALMYTGSWKDMGTWCTVAEELNDPIVGKGFLGKDNNQVQIVNELDIPIIAVGLSDIVIAASKEGILVSHRGSDAQLKEAVQLMKESLLPKSDSIETHSRLVDRSVFADGTIVTTQRIHLKAGMERIFEPLMDGRRQIVSWTVMHGSSRVVKNKEGIVVSSGWNVTLENRDEAVIQALGPVDLLEITTITNL</sequence>
<gene>
    <name evidence="2" type="ORF">OB236_36295</name>
</gene>
<dbReference type="RefSeq" id="WP_262688361.1">
    <property type="nucleotide sequence ID" value="NZ_JAOQIO010000123.1"/>
</dbReference>